<dbReference type="STRING" id="104452.A0A0L7LHH4"/>
<dbReference type="AlphaFoldDB" id="A0A0L7LHH4"/>
<feature type="transmembrane region" description="Helical" evidence="10">
    <location>
        <begin position="473"/>
        <end position="494"/>
    </location>
</feature>
<dbReference type="Pfam" id="PF09258">
    <property type="entry name" value="Glyco_transf_64"/>
    <property type="match status" value="3"/>
</dbReference>
<feature type="compositionally biased region" description="Basic and acidic residues" evidence="9">
    <location>
        <begin position="388"/>
        <end position="397"/>
    </location>
</feature>
<keyword evidence="3" id="KW-0808">Transferase</keyword>
<evidence type="ECO:0000256" key="7">
    <source>
        <dbReference type="ARBA" id="ARBA00023136"/>
    </source>
</evidence>
<feature type="domain" description="Exostosin GT47" evidence="11">
    <location>
        <begin position="550"/>
        <end position="809"/>
    </location>
</feature>
<evidence type="ECO:0000256" key="4">
    <source>
        <dbReference type="ARBA" id="ARBA00022692"/>
    </source>
</evidence>
<organism evidence="13 14">
    <name type="scientific">Operophtera brumata</name>
    <name type="common">Winter moth</name>
    <name type="synonym">Phalaena brumata</name>
    <dbReference type="NCBI Taxonomy" id="104452"/>
    <lineage>
        <taxon>Eukaryota</taxon>
        <taxon>Metazoa</taxon>
        <taxon>Ecdysozoa</taxon>
        <taxon>Arthropoda</taxon>
        <taxon>Hexapoda</taxon>
        <taxon>Insecta</taxon>
        <taxon>Pterygota</taxon>
        <taxon>Neoptera</taxon>
        <taxon>Endopterygota</taxon>
        <taxon>Lepidoptera</taxon>
        <taxon>Glossata</taxon>
        <taxon>Ditrysia</taxon>
        <taxon>Geometroidea</taxon>
        <taxon>Geometridae</taxon>
        <taxon>Larentiinae</taxon>
        <taxon>Operophtera</taxon>
    </lineage>
</organism>
<feature type="domain" description="Glycosyl transferase 64" evidence="12">
    <location>
        <begin position="963"/>
        <end position="1015"/>
    </location>
</feature>
<dbReference type="Gene3D" id="3.90.550.10">
    <property type="entry name" value="Spore Coat Polysaccharide Biosynthesis Protein SpsA, Chain A"/>
    <property type="match status" value="3"/>
</dbReference>
<dbReference type="InterPro" id="IPR029044">
    <property type="entry name" value="Nucleotide-diphossugar_trans"/>
</dbReference>
<keyword evidence="4 10" id="KW-0812">Transmembrane</keyword>
<dbReference type="InterPro" id="IPR004263">
    <property type="entry name" value="Exostosin"/>
</dbReference>
<comment type="similarity">
    <text evidence="2">Belongs to the glycosyltransferase 47 family.</text>
</comment>
<evidence type="ECO:0000256" key="6">
    <source>
        <dbReference type="ARBA" id="ARBA00022989"/>
    </source>
</evidence>
<protein>
    <submittedName>
        <fullName evidence="13">Putative exostosin-2 isoform 2</fullName>
    </submittedName>
</protein>
<reference evidence="13 14" key="1">
    <citation type="journal article" date="2015" name="Genome Biol. Evol.">
        <title>The genome of winter moth (Operophtera brumata) provides a genomic perspective on sexual dimorphism and phenology.</title>
        <authorList>
            <person name="Derks M.F."/>
            <person name="Smit S."/>
            <person name="Salis L."/>
            <person name="Schijlen E."/>
            <person name="Bossers A."/>
            <person name="Mateman C."/>
            <person name="Pijl A.S."/>
            <person name="de Ridder D."/>
            <person name="Groenen M.A."/>
            <person name="Visser M.E."/>
            <person name="Megens H.J."/>
        </authorList>
    </citation>
    <scope>NUCLEOTIDE SEQUENCE [LARGE SCALE GENOMIC DNA]</scope>
    <source>
        <strain evidence="13">WM2013NL</strain>
        <tissue evidence="13">Head and thorax</tissue>
    </source>
</reference>
<evidence type="ECO:0000313" key="13">
    <source>
        <dbReference type="EMBL" id="KOB74860.1"/>
    </source>
</evidence>
<feature type="region of interest" description="Disordered" evidence="9">
    <location>
        <begin position="344"/>
        <end position="411"/>
    </location>
</feature>
<feature type="non-terminal residue" evidence="13">
    <location>
        <position position="1"/>
    </location>
</feature>
<feature type="compositionally biased region" description="Polar residues" evidence="9">
    <location>
        <begin position="216"/>
        <end position="230"/>
    </location>
</feature>
<evidence type="ECO:0000256" key="2">
    <source>
        <dbReference type="ARBA" id="ARBA00010271"/>
    </source>
</evidence>
<proteinExistence type="inferred from homology"/>
<comment type="caution">
    <text evidence="13">The sequence shown here is derived from an EMBL/GenBank/DDBJ whole genome shotgun (WGS) entry which is preliminary data.</text>
</comment>
<feature type="domain" description="Glycosyl transferase 64" evidence="12">
    <location>
        <begin position="849"/>
        <end position="945"/>
    </location>
</feature>
<keyword evidence="6 10" id="KW-1133">Transmembrane helix</keyword>
<feature type="non-terminal residue" evidence="13">
    <location>
        <position position="1061"/>
    </location>
</feature>
<evidence type="ECO:0000259" key="12">
    <source>
        <dbReference type="Pfam" id="PF09258"/>
    </source>
</evidence>
<dbReference type="PANTHER" id="PTHR48261:SF5">
    <property type="entry name" value="EXOSTOSIN GLYCOSYLTRANSFERASE 2"/>
    <property type="match status" value="1"/>
</dbReference>
<dbReference type="EMBL" id="JTDY01001107">
    <property type="protein sequence ID" value="KOB74860.1"/>
    <property type="molecule type" value="Genomic_DNA"/>
</dbReference>
<dbReference type="InterPro" id="IPR026092">
    <property type="entry name" value="RAI2/SOBP"/>
</dbReference>
<keyword evidence="8" id="KW-1015">Disulfide bond</keyword>
<evidence type="ECO:0000256" key="9">
    <source>
        <dbReference type="SAM" id="MobiDB-lite"/>
    </source>
</evidence>
<keyword evidence="5" id="KW-0256">Endoplasmic reticulum</keyword>
<comment type="subcellular location">
    <subcellularLocation>
        <location evidence="1">Endoplasmic reticulum membrane</location>
        <topology evidence="1">Single-pass type II membrane protein</topology>
    </subcellularLocation>
</comment>
<feature type="domain" description="Glycosyl transferase 64" evidence="12">
    <location>
        <begin position="1021"/>
        <end position="1061"/>
    </location>
</feature>
<keyword evidence="14" id="KW-1185">Reference proteome</keyword>
<name>A0A0L7LHH4_OPEBR</name>
<dbReference type="InterPro" id="IPR015338">
    <property type="entry name" value="GT64_dom"/>
</dbReference>
<dbReference type="PANTHER" id="PTHR48261">
    <property type="entry name" value="ACETYLGLUCOSAMINYLTRANSFERASE"/>
    <property type="match status" value="1"/>
</dbReference>
<dbReference type="GO" id="GO:0016757">
    <property type="term" value="F:glycosyltransferase activity"/>
    <property type="evidence" value="ECO:0007669"/>
    <property type="project" value="InterPro"/>
</dbReference>
<dbReference type="GO" id="GO:0005789">
    <property type="term" value="C:endoplasmic reticulum membrane"/>
    <property type="evidence" value="ECO:0007669"/>
    <property type="project" value="UniProtKB-SubCell"/>
</dbReference>
<evidence type="ECO:0000256" key="8">
    <source>
        <dbReference type="ARBA" id="ARBA00023157"/>
    </source>
</evidence>
<evidence type="ECO:0000256" key="5">
    <source>
        <dbReference type="ARBA" id="ARBA00022824"/>
    </source>
</evidence>
<keyword evidence="7 10" id="KW-0472">Membrane</keyword>
<dbReference type="SUPFAM" id="SSF53448">
    <property type="entry name" value="Nucleotide-diphospho-sugar transferases"/>
    <property type="match status" value="1"/>
</dbReference>
<accession>A0A0L7LHH4</accession>
<dbReference type="InterPro" id="IPR040911">
    <property type="entry name" value="Exostosin_GT47"/>
</dbReference>
<evidence type="ECO:0000256" key="1">
    <source>
        <dbReference type="ARBA" id="ARBA00004648"/>
    </source>
</evidence>
<evidence type="ECO:0000259" key="11">
    <source>
        <dbReference type="Pfam" id="PF03016"/>
    </source>
</evidence>
<sequence length="1061" mass="120306">ECSWCNKSITSDSGALQQAGAAFCSELCFSQSRRANFKRAKTCDWCRHDGATQLQFCSDKCLNQYKMHIFCRETQAHLDLNPHLVSASSTSNLITPELWLKNCKSRSASPTETERSGSPNPDTTKTSQDKEPAPKTRKSPLPLITIAPTAKLMKQKRMSEDPSIQKSPESKKDSRSKMNLRKRRTSKCSATVTSQSQARQRTSTPKAQDLRMCSPSEGSSPASTIGTTINSPPHQINQHPPPPPFPNPMFSMPPPFMDHHMNDMRHPMAGSMFPPRMPFMPRHMPMHERPRLPPPLNFPQPLGQPPPVTVLVPYPVIFPIPIPIPIPMPLSAFVQAHCASKVKTETKTDDTEGPLDFTMNHRRDEHNTNSSNSEPVQTEATVEATSEMNDRIEVERSDNEDEETGNEHEPEQTLPKFKITRLGNKMAKIVAKAREPSESSRPLRKRRRLVEATEDDALIHKSRKIVQILYHRFFVGLLVFIVISLVFTIVFNVFSGVSQRTDVYVPVNLERTVGIVTVKRDAVVLEGRASNCTYWDCFDVYKCGRGGHDKITIYIYPLTDYQTENGNAISQFSREFFVILDTIKHSRYYTPNPDEACLLVPSIDTLNENTFSSEHVWNNGENHLIFSMLPGTAPNYNSVVTLNTGKAIIAGSGFNTWTFRHGFDISIPVYSETATKIDSSQPKQKNYTIISSQLNIPFVYLEELQSIASSSNDLLLLGRCKTDDNKRCEYNTGREFDYPDVLKEGMFCLVVRSARLMQAMLLDVIASQCIPIVIADSVIMPFNSHVDWNRIAIFIPEDNIKNLLKIVHSVSKERRGELYWQLRWTIFLQQYGPVNPLFLPVTAAKAPGFTAVILTYDRVESLFALVTMLVKTPSLAKILVVWNNQKKPPPPSSEWPVINKPLKVIRTKENKLSNRFFPYDEIETECQLTIDDDIVMLTPDELEFGNADASRAGIRVSRSFAASEWPVINKPLKVIRTKENKLSNRFFPYDEIETECQLMIDDDIVMLTPDELEFGRSFAASEWPVINKPLKVIRTKENKLSNRFFPYDEIETECQLTIDDD</sequence>
<feature type="compositionally biased region" description="Polar residues" evidence="9">
    <location>
        <begin position="105"/>
        <end position="126"/>
    </location>
</feature>
<evidence type="ECO:0000256" key="10">
    <source>
        <dbReference type="SAM" id="Phobius"/>
    </source>
</evidence>
<evidence type="ECO:0000313" key="14">
    <source>
        <dbReference type="Proteomes" id="UP000037510"/>
    </source>
</evidence>
<feature type="compositionally biased region" description="Polar residues" evidence="9">
    <location>
        <begin position="368"/>
        <end position="387"/>
    </location>
</feature>
<feature type="compositionally biased region" description="Polar residues" evidence="9">
    <location>
        <begin position="187"/>
        <end position="206"/>
    </location>
</feature>
<dbReference type="Pfam" id="PF15279">
    <property type="entry name" value="SOBP"/>
    <property type="match status" value="1"/>
</dbReference>
<dbReference type="GO" id="GO:0015012">
    <property type="term" value="P:heparan sulfate proteoglycan biosynthetic process"/>
    <property type="evidence" value="ECO:0007669"/>
    <property type="project" value="UniProtKB-ARBA"/>
</dbReference>
<gene>
    <name evidence="13" type="ORF">OBRU01_05172</name>
</gene>
<dbReference type="Proteomes" id="UP000037510">
    <property type="component" value="Unassembled WGS sequence"/>
</dbReference>
<evidence type="ECO:0000256" key="3">
    <source>
        <dbReference type="ARBA" id="ARBA00022679"/>
    </source>
</evidence>
<feature type="region of interest" description="Disordered" evidence="9">
    <location>
        <begin position="105"/>
        <end position="243"/>
    </location>
</feature>
<dbReference type="Pfam" id="PF03016">
    <property type="entry name" value="Exostosin_GT47"/>
    <property type="match status" value="1"/>
</dbReference>